<dbReference type="GO" id="GO:0005835">
    <property type="term" value="C:fatty acid synthase complex"/>
    <property type="evidence" value="ECO:0007669"/>
    <property type="project" value="InterPro"/>
</dbReference>
<reference evidence="26" key="2">
    <citation type="submission" date="2020-04" db="EMBL/GenBank/DDBJ databases">
        <authorList>
            <consortium name="NCBI Genome Project"/>
        </authorList>
    </citation>
    <scope>NUCLEOTIDE SEQUENCE</scope>
    <source>
        <strain evidence="26">CBS 304.34</strain>
    </source>
</reference>
<dbReference type="GO" id="GO:0004313">
    <property type="term" value="F:[acyl-carrier-protein] S-acetyltransferase activity"/>
    <property type="evidence" value="ECO:0007669"/>
    <property type="project" value="UniProtKB-EC"/>
</dbReference>
<evidence type="ECO:0000256" key="16">
    <source>
        <dbReference type="ARBA" id="ARBA00048237"/>
    </source>
</evidence>
<evidence type="ECO:0000256" key="13">
    <source>
        <dbReference type="ARBA" id="ARBA00022857"/>
    </source>
</evidence>
<dbReference type="PROSITE" id="PS52004">
    <property type="entry name" value="KS3_2"/>
    <property type="match status" value="1"/>
</dbReference>
<dbReference type="Gene3D" id="3.20.20.70">
    <property type="entry name" value="Aldolase class I"/>
    <property type="match status" value="1"/>
</dbReference>
<dbReference type="Gene3D" id="3.10.129.10">
    <property type="entry name" value="Hotdog Thioesterase"/>
    <property type="match status" value="1"/>
</dbReference>
<dbReference type="Gene3D" id="3.40.366.10">
    <property type="entry name" value="Malonyl-Coenzyme A Acyl Carrier Protein, domain 2"/>
    <property type="match status" value="3"/>
</dbReference>
<evidence type="ECO:0000256" key="11">
    <source>
        <dbReference type="ARBA" id="ARBA00022679"/>
    </source>
</evidence>
<reference evidence="26" key="3">
    <citation type="submission" date="2025-04" db="UniProtKB">
        <authorList>
            <consortium name="RefSeq"/>
        </authorList>
    </citation>
    <scope>IDENTIFICATION</scope>
    <source>
        <strain evidence="26">CBS 304.34</strain>
    </source>
</reference>
<evidence type="ECO:0000313" key="26">
    <source>
        <dbReference type="RefSeq" id="XP_033580983.1"/>
    </source>
</evidence>
<evidence type="ECO:0000256" key="18">
    <source>
        <dbReference type="ARBA" id="ARBA00048536"/>
    </source>
</evidence>
<dbReference type="Pfam" id="PF13452">
    <property type="entry name" value="FAS1_DH_region"/>
    <property type="match status" value="1"/>
</dbReference>
<dbReference type="InterPro" id="IPR001227">
    <property type="entry name" value="Ac_transferase_dom_sf"/>
</dbReference>
<dbReference type="SUPFAM" id="SSF52151">
    <property type="entry name" value="FabD/lysophospholipase-like"/>
    <property type="match status" value="2"/>
</dbReference>
<sequence length="2417" mass="267236">MSSVRLNWAMALLQSREPPELGGDGPSSLWCHQKCLFESPNGSYNFHFFLPEGLTEFANLLREEFLQSFEDGELSEPSSTFQFLAQFLRYITGRKAAKLDAPTREVFIVALDKFENEYLRGENIHTCVAAMSDAEPASRREIIRSYYEAMHLMEHPFGAAPPPIFSEDNSTFFVFGGQGNTQQYFDELRDLYGTYGCLLDEALNFASEIFERVLGDETTNDQYPHGLDFLTWLRKPETTPERDYLLSAPVSFPLIAVLQLASFYVKCKLWQLNPGEVVQKLHGLTGHSQGIIVAVALATCETFEDFQGASKSVLIALFYTGCRSQQAFPGKTSWQKMVEERSADPKDDPTPMMNILHLPRAEVESQIRSFNQNVAWDQEVYMALVNGPSNIVVGGAPESLRNFTAFIQRLREPKSKTQPQSGKSFTTRYLPISCPFHTPYLTEAALAVEGDMKKYNISIMPRNLLIPVYDSKTGRDLREAEEEALLPMLTRAITTEVVDWPSATKFPNRSYIIDFGPGGTSGVGTLMHRMKEGRGTRIILAGPLQGALAHVGYKAELFESSETFTKKTVDWLRDWAPSLLADASGRTIVSTKMSQLLGVPPLMVAGMTPTTVHPDFVAAVINAGYHVELAAGGHPSEQSLVKAITTIEKSITTGKGITINLIYSAPRAIQWQIPLIKSLVQKGHLIEGITLGAGVPSLEIATGYIEELGLKHIGFKPGSVDAIQQVLTIAKAHPNFPILLQWTGGRGGGHHSTEDFHAPMLQTYSSIRRCTNIILIAGSGFGGAEDTYSYLTGSWSERFEQSRMPFDGCLFGSRMMVAKEAHTSLAAKQTIAATEGVEDAFWRSGKGIITVKSEMGQPIHKIATRGVQLWAEMDKKIFSLEKSKQLVVIKHQRSSIIERLNKDFQKVWFGYDFEAGKSGELKDMSYADVARRMIDLLYLKKSSQWIDDSYIRILGDFVRRVEERLPLSRSELSKPIFRSYDDFKDPAKAMRTLVEAYGESKIQLISQEDQEYFLSICRRSGQKPVTFIPVLDASFESWFKKDSLWQSENIEAVIDGDIQRCCILQGPVSVTYSTPDNINQPVKSVLDQISSAHVKTMLDEFYNGDQQAVPVAEFFGHQASDTTSEDGIQVIPAPEFTAYNIPFNAQNIPSSEAWFNILAGKELSWRYAVFKSPTITSGDEVIPNPIRQAFTPLKGCSVLITNDSGSGNISITMSSNNDGQTDASIVTSESGKKITLRLVCHENALKEPLPLEFYFRYHPELPHSLLREDVEGREERIRSFYDTLWFGKGEDVEEVVITKGLVEKFLQTIGGGMRGLDRDSLVPMDLAIVVGWKAIMKSLLFVKGDLLKLVHLSNEYRMYPGVGPLMIGDKTESSAKTTAITVQETGKVVSVCCAITRDGAPVMDVTSEFFYRGTYTDRSDAFQDIKEEIREVDLSTNSHVNLLMSKAWMSFYHPDTTETLCGKTLSFELNTFSSSSHLRTTGKVFASSSSSRDPIEIGTVEYDSLTSGLPPTNGNPVLGYLGRHGKIVQKRVPLDAPQSLNHEESGFIFTAPKSNLAYSRVSQDFNPIHVSPAFARYAGLPNCITHGMHTSAIIRSICEMRCAESSAEVHLGSMKRFSASFSGMIQPGDKIEVSIEHVAMFEGLKVITIEARNVDTEEKVFVGECEVEQSETAYVFTGQGSQEMGMGMDLYESSPVARAVWERADKHFDETYGFRLTDIVKKNPKQLTVHFGGRRGAIIRQNYLKMTYDSYDKAGNKTTKRFFDIHERSASYTYRSPAGLLFSTEFAQPALTVMEKAAFEDMAAKGLISQNSMYAGHSLGEYAALCAIANMMPLEQILSIVFYRGLSMQVAVERDEQGRSEFGMMAVDPSRVTPSFEIKDLEATVSNISNTTASLLEIVNYNVAQRQYVCAGTLTNLHLLTTVLNTLAGSPKAKHDAASISALIVTHAANVAAGPPITTLARGKATIPLTGIDVPFHSSFLRPNLSAFREVLEANIIANKLDPQKLIGRYVPNVTARPFELTKEAFEYAYAATGSERLKKVLDDWEPEALVPAIAVGGRLGRLATWTRFIEYQSAEGIPYRGWVEEESHQPITDLDIKKKYEQHILKHSGIRFFDARSLDSPDPSARQVLHEIDLQADFAPFKVSNDTATDLIREHGNKDAITDVEDHCVVVLKKGARLMVPKALVFDRTVGGQVPTGWSARTYGIAEDIINQVDPATLYALVCTAEALLSASITDPYKFYKYIHVSQLGVAVGSGYGGAALLQGIYKERFLDRPIQNDVLAESFINTGSAWINMLLLSSSGPNITPVGACATALESLDVGFELISSGKAKAVLVGGYDYLAKDVAYEFANMKATISSDTDMARGRDPQEMSRPATSTRGGFVESEGCGIQVLTTAKLALEMGLAVRGIMAVSRTAS</sequence>
<dbReference type="PRINTS" id="PR01483">
    <property type="entry name" value="FASYNTHASE"/>
</dbReference>
<dbReference type="FunFam" id="3.20.20.70:FF:000078">
    <property type="entry name" value="Fatty acid synthase beta subunit dehydratase"/>
    <property type="match status" value="1"/>
</dbReference>
<comment type="catalytic activity">
    <reaction evidence="20">
        <text>holo-[ACP] + acetyl-CoA = acetyl-[ACP] + CoA</text>
        <dbReference type="Rhea" id="RHEA:41788"/>
        <dbReference type="Rhea" id="RHEA-COMP:9621"/>
        <dbReference type="Rhea" id="RHEA-COMP:9685"/>
        <dbReference type="ChEBI" id="CHEBI:57287"/>
        <dbReference type="ChEBI" id="CHEBI:57288"/>
        <dbReference type="ChEBI" id="CHEBI:64479"/>
        <dbReference type="ChEBI" id="CHEBI:78446"/>
        <dbReference type="EC" id="2.3.1.38"/>
    </reaction>
</comment>
<dbReference type="FunFam" id="1.20.930.70:FF:000001">
    <property type="entry name" value="Fatty acid synthase beta subunit dehydratase"/>
    <property type="match status" value="1"/>
</dbReference>
<comment type="similarity">
    <text evidence="2">Belongs to the fungal fatty acid synthetase subunit beta family.</text>
</comment>
<evidence type="ECO:0000259" key="23">
    <source>
        <dbReference type="PROSITE" id="PS52004"/>
    </source>
</evidence>
<evidence type="ECO:0000256" key="9">
    <source>
        <dbReference type="ARBA" id="ARBA00022450"/>
    </source>
</evidence>
<dbReference type="FunFam" id="3.40.366.10:FF:000006">
    <property type="entry name" value="Fatty acid synthase beta subunit dehydratase"/>
    <property type="match status" value="1"/>
</dbReference>
<dbReference type="GO" id="GO:0004321">
    <property type="term" value="F:fatty-acyl-CoA synthase activity"/>
    <property type="evidence" value="ECO:0007669"/>
    <property type="project" value="UniProtKB-EC"/>
</dbReference>
<dbReference type="Gene3D" id="3.30.70.3330">
    <property type="match status" value="1"/>
</dbReference>
<dbReference type="InterPro" id="IPR016039">
    <property type="entry name" value="Thiolase-like"/>
</dbReference>
<evidence type="ECO:0000256" key="4">
    <source>
        <dbReference type="ARBA" id="ARBA00012878"/>
    </source>
</evidence>
<dbReference type="OrthoDB" id="4251012at2759"/>
<dbReference type="PANTHER" id="PTHR10982:SF21">
    <property type="entry name" value="FATTY ACID SYNTHASE SUBUNIT BETA"/>
    <property type="match status" value="1"/>
</dbReference>
<dbReference type="RefSeq" id="XP_033580983.1">
    <property type="nucleotide sequence ID" value="XM_033727717.1"/>
</dbReference>
<keyword evidence="11" id="KW-0808">Transferase</keyword>
<dbReference type="InterPro" id="IPR032088">
    <property type="entry name" value="SAT"/>
</dbReference>
<comment type="catalytic activity">
    <reaction evidence="19">
        <text>a 2,3-saturated acyl-[ACP] + NAD(+) = a (2E)-enoyl-[ACP] + NADH + H(+)</text>
        <dbReference type="Rhea" id="RHEA:10240"/>
        <dbReference type="Rhea" id="RHEA-COMP:9925"/>
        <dbReference type="Rhea" id="RHEA-COMP:9926"/>
        <dbReference type="ChEBI" id="CHEBI:15378"/>
        <dbReference type="ChEBI" id="CHEBI:57540"/>
        <dbReference type="ChEBI" id="CHEBI:57945"/>
        <dbReference type="ChEBI" id="CHEBI:78784"/>
        <dbReference type="ChEBI" id="CHEBI:78785"/>
        <dbReference type="EC" id="1.3.1.9"/>
    </reaction>
</comment>
<dbReference type="InterPro" id="IPR014030">
    <property type="entry name" value="Ketoacyl_synth_N"/>
</dbReference>
<dbReference type="InterPro" id="IPR014043">
    <property type="entry name" value="Acyl_transferase_dom"/>
</dbReference>
<dbReference type="PANTHER" id="PTHR10982">
    <property type="entry name" value="MALONYL COA-ACYL CARRIER PROTEIN TRANSACYLASE"/>
    <property type="match status" value="1"/>
</dbReference>
<dbReference type="Gene3D" id="6.10.60.10">
    <property type="match status" value="1"/>
</dbReference>
<dbReference type="CDD" id="cd03447">
    <property type="entry name" value="FAS_MaoC"/>
    <property type="match status" value="1"/>
</dbReference>
<dbReference type="GeneID" id="54468610"/>
<dbReference type="GO" id="GO:0016297">
    <property type="term" value="F:fatty acyl-[ACP] hydrolase activity"/>
    <property type="evidence" value="ECO:0007669"/>
    <property type="project" value="UniProtKB-EC"/>
</dbReference>
<dbReference type="FunFam" id="3.40.366.10:FF:000007">
    <property type="entry name" value="Fatty acid synthase beta subunit dehydratase"/>
    <property type="match status" value="1"/>
</dbReference>
<name>A0A6A6YZV6_9PEZI</name>
<evidence type="ECO:0000256" key="19">
    <source>
        <dbReference type="ARBA" id="ARBA00048572"/>
    </source>
</evidence>
<evidence type="ECO:0000256" key="15">
    <source>
        <dbReference type="ARBA" id="ARBA00023027"/>
    </source>
</evidence>
<dbReference type="InterPro" id="IPR002539">
    <property type="entry name" value="MaoC-like_dom"/>
</dbReference>
<dbReference type="Pfam" id="PF00109">
    <property type="entry name" value="ketoacyl-synt"/>
    <property type="match status" value="1"/>
</dbReference>
<organism evidence="24">
    <name type="scientific">Mytilinidion resinicola</name>
    <dbReference type="NCBI Taxonomy" id="574789"/>
    <lineage>
        <taxon>Eukaryota</taxon>
        <taxon>Fungi</taxon>
        <taxon>Dikarya</taxon>
        <taxon>Ascomycota</taxon>
        <taxon>Pezizomycotina</taxon>
        <taxon>Dothideomycetes</taxon>
        <taxon>Pleosporomycetidae</taxon>
        <taxon>Mytilinidiales</taxon>
        <taxon>Mytilinidiaceae</taxon>
        <taxon>Mytilinidion</taxon>
    </lineage>
</organism>
<dbReference type="EC" id="2.3.1.86" evidence="4"/>
<dbReference type="EC" id="2.3.1.39" evidence="8"/>
<reference evidence="24 26" key="1">
    <citation type="journal article" date="2020" name="Stud. Mycol.">
        <title>101 Dothideomycetes genomes: a test case for predicting lifestyles and emergence of pathogens.</title>
        <authorList>
            <person name="Haridas S."/>
            <person name="Albert R."/>
            <person name="Binder M."/>
            <person name="Bloem J."/>
            <person name="Labutti K."/>
            <person name="Salamov A."/>
            <person name="Andreopoulos B."/>
            <person name="Baker S."/>
            <person name="Barry K."/>
            <person name="Bills G."/>
            <person name="Bluhm B."/>
            <person name="Cannon C."/>
            <person name="Castanera R."/>
            <person name="Culley D."/>
            <person name="Daum C."/>
            <person name="Ezra D."/>
            <person name="Gonzalez J."/>
            <person name="Henrissat B."/>
            <person name="Kuo A."/>
            <person name="Liang C."/>
            <person name="Lipzen A."/>
            <person name="Lutzoni F."/>
            <person name="Magnuson J."/>
            <person name="Mondo S."/>
            <person name="Nolan M."/>
            <person name="Ohm R."/>
            <person name="Pangilinan J."/>
            <person name="Park H.-J."/>
            <person name="Ramirez L."/>
            <person name="Alfaro M."/>
            <person name="Sun H."/>
            <person name="Tritt A."/>
            <person name="Yoshinaga Y."/>
            <person name="Zwiers L.-H."/>
            <person name="Turgeon B."/>
            <person name="Goodwin S."/>
            <person name="Spatafora J."/>
            <person name="Crous P."/>
            <person name="Grigoriev I."/>
        </authorList>
    </citation>
    <scope>NUCLEOTIDE SEQUENCE</scope>
    <source>
        <strain evidence="24 26">CBS 304.34</strain>
    </source>
</reference>
<dbReference type="InterPro" id="IPR013565">
    <property type="entry name" value="Fas1/AflB-like_central"/>
</dbReference>
<keyword evidence="14" id="KW-0560">Oxidoreductase</keyword>
<dbReference type="InterPro" id="IPR013785">
    <property type="entry name" value="Aldolase_TIM"/>
</dbReference>
<dbReference type="GO" id="GO:0019171">
    <property type="term" value="F:(3R)-hydroxyacyl-[acyl-carrier-protein] dehydratase activity"/>
    <property type="evidence" value="ECO:0007669"/>
    <property type="project" value="UniProtKB-EC"/>
</dbReference>
<evidence type="ECO:0000256" key="17">
    <source>
        <dbReference type="ARBA" id="ARBA00048462"/>
    </source>
</evidence>
<evidence type="ECO:0000313" key="24">
    <source>
        <dbReference type="EMBL" id="KAF2814019.1"/>
    </source>
</evidence>
<comment type="catalytic activity">
    <reaction evidence="17">
        <text>holo-[ACP] + malonyl-CoA = malonyl-[ACP] + CoA</text>
        <dbReference type="Rhea" id="RHEA:41792"/>
        <dbReference type="Rhea" id="RHEA-COMP:9623"/>
        <dbReference type="Rhea" id="RHEA-COMP:9685"/>
        <dbReference type="ChEBI" id="CHEBI:57287"/>
        <dbReference type="ChEBI" id="CHEBI:57384"/>
        <dbReference type="ChEBI" id="CHEBI:64479"/>
        <dbReference type="ChEBI" id="CHEBI:78449"/>
        <dbReference type="EC" id="2.3.1.39"/>
    </reaction>
</comment>
<dbReference type="Pfam" id="PF17951">
    <property type="entry name" value="FAS_meander"/>
    <property type="match status" value="1"/>
</dbReference>
<keyword evidence="12" id="KW-0378">Hydrolase</keyword>
<feature type="compositionally biased region" description="Basic and acidic residues" evidence="22">
    <location>
        <begin position="2361"/>
        <end position="2370"/>
    </location>
</feature>
<evidence type="ECO:0000256" key="21">
    <source>
        <dbReference type="ARBA" id="ARBA00078671"/>
    </source>
</evidence>
<evidence type="ECO:0000256" key="22">
    <source>
        <dbReference type="SAM" id="MobiDB-lite"/>
    </source>
</evidence>
<evidence type="ECO:0000256" key="6">
    <source>
        <dbReference type="ARBA" id="ARBA00013167"/>
    </source>
</evidence>
<dbReference type="Gene3D" id="1.20.930.70">
    <property type="match status" value="1"/>
</dbReference>
<dbReference type="Pfam" id="PF01575">
    <property type="entry name" value="MaoC_dehydratas"/>
    <property type="match status" value="1"/>
</dbReference>
<keyword evidence="25" id="KW-1185">Reference proteome</keyword>
<dbReference type="PROSITE" id="PS00606">
    <property type="entry name" value="KS3_1"/>
    <property type="match status" value="1"/>
</dbReference>
<dbReference type="EC" id="3.1.2.14" evidence="3"/>
<dbReference type="InterPro" id="IPR029069">
    <property type="entry name" value="HotDog_dom_sf"/>
</dbReference>
<gene>
    <name evidence="24 26" type="ORF">BDZ99DRAFT_567715</name>
</gene>
<evidence type="ECO:0000256" key="10">
    <source>
        <dbReference type="ARBA" id="ARBA00022553"/>
    </source>
</evidence>
<evidence type="ECO:0000256" key="8">
    <source>
        <dbReference type="ARBA" id="ARBA00013258"/>
    </source>
</evidence>
<evidence type="ECO:0000256" key="12">
    <source>
        <dbReference type="ARBA" id="ARBA00022801"/>
    </source>
</evidence>
<evidence type="ECO:0000256" key="5">
    <source>
        <dbReference type="ARBA" id="ARBA00012996"/>
    </source>
</evidence>
<dbReference type="InterPro" id="IPR003965">
    <property type="entry name" value="Fatty_acid_synthase"/>
</dbReference>
<dbReference type="Pfam" id="PF08354">
    <property type="entry name" value="Fas1-AflB-like_hel"/>
    <property type="match status" value="1"/>
</dbReference>
<dbReference type="Pfam" id="PF17828">
    <property type="entry name" value="FAS_N"/>
    <property type="match status" value="1"/>
</dbReference>
<dbReference type="GO" id="GO:0006633">
    <property type="term" value="P:fatty acid biosynthetic process"/>
    <property type="evidence" value="ECO:0007669"/>
    <property type="project" value="InterPro"/>
</dbReference>
<keyword evidence="15" id="KW-0520">NAD</keyword>
<dbReference type="Pfam" id="PF22235">
    <property type="entry name" value="FAS1_thioest_ins"/>
    <property type="match status" value="1"/>
</dbReference>
<dbReference type="InterPro" id="IPR047224">
    <property type="entry name" value="FAS_alpha_su_C"/>
</dbReference>
<protein>
    <recommendedName>
        <fullName evidence="21">S-acyl fatty acid synthase thioesterase</fullName>
        <ecNumber evidence="5">1.3.1.9</ecNumber>
        <ecNumber evidence="7">2.3.1.38</ecNumber>
        <ecNumber evidence="8">2.3.1.39</ecNumber>
        <ecNumber evidence="4">2.3.1.86</ecNumber>
        <ecNumber evidence="3">3.1.2.14</ecNumber>
        <ecNumber evidence="6">4.2.1.59</ecNumber>
    </recommendedName>
</protein>
<dbReference type="GO" id="GO:0004314">
    <property type="term" value="F:[acyl-carrier-protein] S-malonyltransferase activity"/>
    <property type="evidence" value="ECO:0007669"/>
    <property type="project" value="UniProtKB-EC"/>
</dbReference>
<dbReference type="Pfam" id="PF16073">
    <property type="entry name" value="SAT"/>
    <property type="match status" value="1"/>
</dbReference>
<dbReference type="InterPro" id="IPR018201">
    <property type="entry name" value="Ketoacyl_synth_AS"/>
</dbReference>
<feature type="region of interest" description="Disordered" evidence="22">
    <location>
        <begin position="2360"/>
        <end position="2382"/>
    </location>
</feature>
<dbReference type="EC" id="2.3.1.38" evidence="7"/>
<dbReference type="InterPro" id="IPR020841">
    <property type="entry name" value="PKS_Beta-ketoAc_synthase_dom"/>
</dbReference>
<dbReference type="InterPro" id="IPR041099">
    <property type="entry name" value="FAS1_N"/>
</dbReference>
<dbReference type="Gene3D" id="1.20.1050.120">
    <property type="match status" value="1"/>
</dbReference>
<dbReference type="CDD" id="cd00828">
    <property type="entry name" value="elong_cond_enzymes"/>
    <property type="match status" value="1"/>
</dbReference>
<dbReference type="SUPFAM" id="SSF54637">
    <property type="entry name" value="Thioesterase/thiol ester dehydrase-isomerase"/>
    <property type="match status" value="2"/>
</dbReference>
<dbReference type="InterPro" id="IPR039569">
    <property type="entry name" value="FAS1-like_DH_region"/>
</dbReference>
<evidence type="ECO:0000256" key="2">
    <source>
        <dbReference type="ARBA" id="ARBA00010009"/>
    </source>
</evidence>
<dbReference type="EMBL" id="MU003695">
    <property type="protein sequence ID" value="KAF2814019.1"/>
    <property type="molecule type" value="Genomic_DNA"/>
</dbReference>
<keyword evidence="13" id="KW-0521">NADP</keyword>
<proteinExistence type="inferred from homology"/>
<dbReference type="Proteomes" id="UP000504636">
    <property type="component" value="Unplaced"/>
</dbReference>
<evidence type="ECO:0000256" key="20">
    <source>
        <dbReference type="ARBA" id="ARBA00048835"/>
    </source>
</evidence>
<dbReference type="GO" id="GO:0004312">
    <property type="term" value="F:fatty acid synthase activity"/>
    <property type="evidence" value="ECO:0007669"/>
    <property type="project" value="InterPro"/>
</dbReference>
<accession>A0A6A6YZV6</accession>
<dbReference type="GO" id="GO:0004315">
    <property type="term" value="F:3-oxoacyl-[acyl-carrier-protein] synthase activity"/>
    <property type="evidence" value="ECO:0007669"/>
    <property type="project" value="InterPro"/>
</dbReference>
<dbReference type="EC" id="1.3.1.9" evidence="5"/>
<dbReference type="InterPro" id="IPR016035">
    <property type="entry name" value="Acyl_Trfase/lysoPLipase"/>
</dbReference>
<evidence type="ECO:0000256" key="7">
    <source>
        <dbReference type="ARBA" id="ARBA00013256"/>
    </source>
</evidence>
<comment type="catalytic activity">
    <reaction evidence="18">
        <text>(9Z)-octadecenoyl-[ACP] + H2O = (9Z)-octadecenoate + holo-[ACP] + H(+)</text>
        <dbReference type="Rhea" id="RHEA:15057"/>
        <dbReference type="Rhea" id="RHEA-COMP:9685"/>
        <dbReference type="Rhea" id="RHEA-COMP:9924"/>
        <dbReference type="ChEBI" id="CHEBI:15377"/>
        <dbReference type="ChEBI" id="CHEBI:15378"/>
        <dbReference type="ChEBI" id="CHEBI:30823"/>
        <dbReference type="ChEBI" id="CHEBI:64479"/>
        <dbReference type="ChEBI" id="CHEBI:78783"/>
        <dbReference type="EC" id="3.1.2.14"/>
    </reaction>
</comment>
<dbReference type="GO" id="GO:0004318">
    <property type="term" value="F:enoyl-[acyl-carrier-protein] reductase (NADH) activity"/>
    <property type="evidence" value="ECO:0007669"/>
    <property type="project" value="UniProtKB-EC"/>
</dbReference>
<evidence type="ECO:0000256" key="3">
    <source>
        <dbReference type="ARBA" id="ARBA00012480"/>
    </source>
</evidence>
<dbReference type="Gene3D" id="3.40.47.10">
    <property type="match status" value="1"/>
</dbReference>
<dbReference type="SUPFAM" id="SSF53901">
    <property type="entry name" value="Thiolase-like"/>
    <property type="match status" value="1"/>
</dbReference>
<keyword evidence="10" id="KW-0597">Phosphoprotein</keyword>
<keyword evidence="9" id="KW-0596">Phosphopantetheine</keyword>
<evidence type="ECO:0000256" key="14">
    <source>
        <dbReference type="ARBA" id="ARBA00023002"/>
    </source>
</evidence>
<evidence type="ECO:0000313" key="25">
    <source>
        <dbReference type="Proteomes" id="UP000504636"/>
    </source>
</evidence>
<dbReference type="SMART" id="SM00827">
    <property type="entry name" value="PKS_AT"/>
    <property type="match status" value="1"/>
</dbReference>
<dbReference type="InterPro" id="IPR050830">
    <property type="entry name" value="Fungal_FAS"/>
</dbReference>
<comment type="catalytic activity">
    <reaction evidence="1">
        <text>a (3R)-hydroxyacyl-[ACP] = a (2E)-enoyl-[ACP] + H2O</text>
        <dbReference type="Rhea" id="RHEA:13097"/>
        <dbReference type="Rhea" id="RHEA-COMP:9925"/>
        <dbReference type="Rhea" id="RHEA-COMP:9945"/>
        <dbReference type="ChEBI" id="CHEBI:15377"/>
        <dbReference type="ChEBI" id="CHEBI:78784"/>
        <dbReference type="ChEBI" id="CHEBI:78827"/>
        <dbReference type="EC" id="4.2.1.59"/>
    </reaction>
</comment>
<dbReference type="Gene3D" id="3.30.1120.100">
    <property type="match status" value="1"/>
</dbReference>
<comment type="catalytic activity">
    <reaction evidence="16">
        <text>acetyl-CoA + n malonyl-CoA + 2n NADPH + 4n H(+) = a long-chain-acyl-CoA + n CoA + n CO2 + 2n NADP(+).</text>
        <dbReference type="EC" id="2.3.1.86"/>
    </reaction>
</comment>
<dbReference type="Pfam" id="PF00698">
    <property type="entry name" value="Acyl_transf_1"/>
    <property type="match status" value="1"/>
</dbReference>
<feature type="domain" description="Ketosynthase family 3 (KS3)" evidence="23">
    <location>
        <begin position="2127"/>
        <end position="2417"/>
    </location>
</feature>
<dbReference type="EC" id="4.2.1.59" evidence="6"/>
<dbReference type="InterPro" id="IPR040883">
    <property type="entry name" value="FAS_meander"/>
</dbReference>
<evidence type="ECO:0000256" key="1">
    <source>
        <dbReference type="ARBA" id="ARBA00001055"/>
    </source>
</evidence>
<dbReference type="Gene3D" id="3.30.70.2490">
    <property type="match status" value="1"/>
</dbReference>